<reference evidence="3" key="1">
    <citation type="journal article" date="2024" name="IScience">
        <title>Strigolactones Initiate the Formation of Haustorium-like Structures in Castilleja.</title>
        <authorList>
            <person name="Buerger M."/>
            <person name="Peterson D."/>
            <person name="Chory J."/>
        </authorList>
    </citation>
    <scope>NUCLEOTIDE SEQUENCE [LARGE SCALE GENOMIC DNA]</scope>
</reference>
<dbReference type="Proteomes" id="UP001632038">
    <property type="component" value="Unassembled WGS sequence"/>
</dbReference>
<dbReference type="EMBL" id="JAVIJP010000006">
    <property type="protein sequence ID" value="KAL3651206.1"/>
    <property type="molecule type" value="Genomic_DNA"/>
</dbReference>
<dbReference type="AlphaFoldDB" id="A0ABD3EDH8"/>
<proteinExistence type="predicted"/>
<keyword evidence="3" id="KW-1185">Reference proteome</keyword>
<protein>
    <recommendedName>
        <fullName evidence="1">F-box/LRR-repeat protein 15-like leucin rich repeat domain-containing protein</fullName>
    </recommendedName>
</protein>
<dbReference type="Gene3D" id="3.80.10.10">
    <property type="entry name" value="Ribonuclease Inhibitor"/>
    <property type="match status" value="2"/>
</dbReference>
<dbReference type="InterPro" id="IPR032675">
    <property type="entry name" value="LRR_dom_sf"/>
</dbReference>
<organism evidence="2 3">
    <name type="scientific">Castilleja foliolosa</name>
    <dbReference type="NCBI Taxonomy" id="1961234"/>
    <lineage>
        <taxon>Eukaryota</taxon>
        <taxon>Viridiplantae</taxon>
        <taxon>Streptophyta</taxon>
        <taxon>Embryophyta</taxon>
        <taxon>Tracheophyta</taxon>
        <taxon>Spermatophyta</taxon>
        <taxon>Magnoliopsida</taxon>
        <taxon>eudicotyledons</taxon>
        <taxon>Gunneridae</taxon>
        <taxon>Pentapetalae</taxon>
        <taxon>asterids</taxon>
        <taxon>lamiids</taxon>
        <taxon>Lamiales</taxon>
        <taxon>Orobanchaceae</taxon>
        <taxon>Pedicularideae</taxon>
        <taxon>Castillejinae</taxon>
        <taxon>Castilleja</taxon>
    </lineage>
</organism>
<dbReference type="InterPro" id="IPR006553">
    <property type="entry name" value="Leu-rich_rpt_Cys-con_subtyp"/>
</dbReference>
<dbReference type="PANTHER" id="PTHR13318:SF105">
    <property type="entry name" value="F-BOX_LRR-REPEAT PROTEIN 3"/>
    <property type="match status" value="1"/>
</dbReference>
<evidence type="ECO:0000313" key="3">
    <source>
        <dbReference type="Proteomes" id="UP001632038"/>
    </source>
</evidence>
<feature type="domain" description="F-box/LRR-repeat protein 15-like leucin rich repeat" evidence="1">
    <location>
        <begin position="130"/>
        <end position="282"/>
    </location>
</feature>
<dbReference type="SUPFAM" id="SSF52047">
    <property type="entry name" value="RNI-like"/>
    <property type="match status" value="1"/>
</dbReference>
<dbReference type="Pfam" id="PF25372">
    <property type="entry name" value="DUF7885"/>
    <property type="match status" value="1"/>
</dbReference>
<dbReference type="SMART" id="SM00367">
    <property type="entry name" value="LRR_CC"/>
    <property type="match status" value="10"/>
</dbReference>
<dbReference type="Pfam" id="PF13516">
    <property type="entry name" value="LRR_6"/>
    <property type="match status" value="1"/>
</dbReference>
<comment type="caution">
    <text evidence="2">The sequence shown here is derived from an EMBL/GenBank/DDBJ whole genome shotgun (WGS) entry which is preliminary data.</text>
</comment>
<dbReference type="PANTHER" id="PTHR13318">
    <property type="entry name" value="PARTNER OF PAIRED, ISOFORM B-RELATED"/>
    <property type="match status" value="1"/>
</dbReference>
<evidence type="ECO:0000259" key="1">
    <source>
        <dbReference type="Pfam" id="PF25372"/>
    </source>
</evidence>
<evidence type="ECO:0000313" key="2">
    <source>
        <dbReference type="EMBL" id="KAL3651206.1"/>
    </source>
</evidence>
<accession>A0ABD3EDH8</accession>
<gene>
    <name evidence="2" type="ORF">CASFOL_004208</name>
</gene>
<name>A0ABD3EDH8_9LAMI</name>
<dbReference type="InterPro" id="IPR001611">
    <property type="entry name" value="Leu-rich_rpt"/>
</dbReference>
<sequence length="409" mass="44746">MAQPEADAGDFINDRLGDDELRAILFKLDLDKDKEVFGLVCKRWLHLQSTERRKLCARAGPHMLKRMAVRFTRLSELDLSQSVSRSFFPGVTDSDLSVIAAAFSALRVLNLHNCKGITDKGISAIGSGLPHLQSIDVSYCRKLTDKGLSSIANNCHDLRSFHAAGCRFISDALLIALSTNCTNLEDLNLQGCPSLTDSGLTHLVSGCNRLKHIDLNKCSNISDIGVSNVSKACSSSLLTLKLLDCYKIGDETILSLARHSKNLETLVIGGCRDITDGSIRTLASACKRGLKNLRMDWCLNVSDNSLECVFDLCGKLEVLDVGCCEEVTDDAFRGLGNESRLKVLRVSNCPKITVDGIGRVLRVCKGLEYVDLRSCPFVTETRCREVGLVFPKGCKVNFVGSLAEPDVLR</sequence>
<dbReference type="InterPro" id="IPR057207">
    <property type="entry name" value="FBXL15_LRR"/>
</dbReference>